<dbReference type="Proteomes" id="UP001472866">
    <property type="component" value="Chromosome 02"/>
</dbReference>
<dbReference type="EMBL" id="CP151502">
    <property type="protein sequence ID" value="WZN59488.1"/>
    <property type="molecule type" value="Genomic_DNA"/>
</dbReference>
<dbReference type="InterPro" id="IPR018170">
    <property type="entry name" value="Aldo/ket_reductase_CS"/>
</dbReference>
<organism evidence="4 5">
    <name type="scientific">Chloropicon roscoffensis</name>
    <dbReference type="NCBI Taxonomy" id="1461544"/>
    <lineage>
        <taxon>Eukaryota</taxon>
        <taxon>Viridiplantae</taxon>
        <taxon>Chlorophyta</taxon>
        <taxon>Chloropicophyceae</taxon>
        <taxon>Chloropicales</taxon>
        <taxon>Chloropicaceae</taxon>
        <taxon>Chloropicon</taxon>
    </lineage>
</organism>
<dbReference type="Gene3D" id="3.20.20.100">
    <property type="entry name" value="NADP-dependent oxidoreductase domain"/>
    <property type="match status" value="2"/>
</dbReference>
<dbReference type="PROSITE" id="PS00798">
    <property type="entry name" value="ALDOKETO_REDUCTASE_1"/>
    <property type="match status" value="2"/>
</dbReference>
<proteinExistence type="inferred from homology"/>
<dbReference type="InterPro" id="IPR023210">
    <property type="entry name" value="NADP_OxRdtase_dom"/>
</dbReference>
<feature type="domain" description="NADP-dependent oxidoreductase" evidence="3">
    <location>
        <begin position="450"/>
        <end position="710"/>
    </location>
</feature>
<dbReference type="InterPro" id="IPR036812">
    <property type="entry name" value="NAD(P)_OxRdtase_dom_sf"/>
</dbReference>
<dbReference type="AlphaFoldDB" id="A0AAX4P0P4"/>
<dbReference type="PANTHER" id="PTHR11732">
    <property type="entry name" value="ALDO/KETO REDUCTASE"/>
    <property type="match status" value="1"/>
</dbReference>
<feature type="domain" description="NADP-dependent oxidoreductase" evidence="3">
    <location>
        <begin position="123"/>
        <end position="383"/>
    </location>
</feature>
<dbReference type="PROSITE" id="PS00063">
    <property type="entry name" value="ALDOKETO_REDUCTASE_3"/>
    <property type="match status" value="2"/>
</dbReference>
<dbReference type="InterPro" id="IPR020471">
    <property type="entry name" value="AKR"/>
</dbReference>
<dbReference type="PRINTS" id="PR00069">
    <property type="entry name" value="ALDKETRDTASE"/>
</dbReference>
<reference evidence="4 5" key="1">
    <citation type="submission" date="2024-03" db="EMBL/GenBank/DDBJ databases">
        <title>Complete genome sequence of the green alga Chloropicon roscoffensis RCC1871.</title>
        <authorList>
            <person name="Lemieux C."/>
            <person name="Pombert J.-F."/>
            <person name="Otis C."/>
            <person name="Turmel M."/>
        </authorList>
    </citation>
    <scope>NUCLEOTIDE SEQUENCE [LARGE SCALE GENOMIC DNA]</scope>
    <source>
        <strain evidence="4 5">RCC1871</strain>
    </source>
</reference>
<keyword evidence="5" id="KW-1185">Reference proteome</keyword>
<dbReference type="Pfam" id="PF00248">
    <property type="entry name" value="Aldo_ket_red"/>
    <property type="match status" value="2"/>
</dbReference>
<evidence type="ECO:0000313" key="5">
    <source>
        <dbReference type="Proteomes" id="UP001472866"/>
    </source>
</evidence>
<dbReference type="SUPFAM" id="SSF51430">
    <property type="entry name" value="NAD(P)-linked oxidoreductase"/>
    <property type="match status" value="2"/>
</dbReference>
<accession>A0AAX4P0P4</accession>
<evidence type="ECO:0000313" key="4">
    <source>
        <dbReference type="EMBL" id="WZN59488.1"/>
    </source>
</evidence>
<protein>
    <submittedName>
        <fullName evidence="4">NADPH-dependent aldo-keto reductase</fullName>
    </submittedName>
</protein>
<dbReference type="GO" id="GO:0016491">
    <property type="term" value="F:oxidoreductase activity"/>
    <property type="evidence" value="ECO:0007669"/>
    <property type="project" value="InterPro"/>
</dbReference>
<comment type="similarity">
    <text evidence="1">Belongs to the aldo/keto reductase family.</text>
</comment>
<dbReference type="FunFam" id="3.20.20.100:FF:000013">
    <property type="entry name" value="NADPH-dependent codeinone reductase 1-1"/>
    <property type="match status" value="2"/>
</dbReference>
<name>A0AAX4P0P4_9CHLO</name>
<keyword evidence="2" id="KW-0521">NADP</keyword>
<evidence type="ECO:0000256" key="1">
    <source>
        <dbReference type="ARBA" id="ARBA00007905"/>
    </source>
</evidence>
<evidence type="ECO:0000256" key="2">
    <source>
        <dbReference type="ARBA" id="ARBA00022857"/>
    </source>
</evidence>
<gene>
    <name evidence="4" type="ORF">HKI87_02g10140</name>
</gene>
<evidence type="ECO:0000259" key="3">
    <source>
        <dbReference type="Pfam" id="PF00248"/>
    </source>
</evidence>
<sequence length="741" mass="83065">MSAAAEAERMAQLGAELNACMARFKSREDHVTRDASGKEKGRVRFFDFRGVDENKFDAKEKASISEAVKVLRERKQKGQHLPRIVKITPQNMESLIKKRASRYAEASEVPTATLNNGRKIPLIGLGTWKSKPGEIKQATLHALRAGYRHVDCAEYYNNEHEIGEALQTVFSEGVVKREDVFLTSKLWNNHHSKESVRPAVEKILKNLRVSHLDLLLIHWPYTGNVGPTVQPTIRETWQAMEALVSEGLVHSIGVSNFSTKKVADIISYAQVPPSVVQVEIHPYWRQDDLLSFCGERNIHVTAFSPLGSPDSSAMFQRKGPKLMDDPTLVSIASSLNKSPAQCLIRWGLQHGTSILPKSVNEGRIRSNLDVTSWELPRADYEALCSLSFQQRMVTARYWLNPKGPYKTEGEFWDEGPGAETSSANEVGMGYADASEVPTATLNNGRKIPLIGLGTWKSKPGEIKQATLHALRAGYRHVDCAEYYNNEHEIGEALQTVFSEGVVKREDVFLTSKLWNNHHSKESVRPAVEKILKNLRVSHLDLLLIHWPYTGNVGPTVQPTIRETWQAMEALVSEGLVHSIGVSNFSTKKVADIISYAQVPPSVVQVEIHPYWRQDDLLSFCGERNIHVTAFSPLGSPDSSAMFQRKGPKLMDDPTLVSIASSLNKSPAQCLIRWGLQHGTSILPKSVNEGRIRSNLDVTSWELPRADYEALCSLSFQQRMVTARYWLNPKGPYKTEGEFWDE</sequence>